<dbReference type="Gene3D" id="1.10.1240.50">
    <property type="match status" value="1"/>
</dbReference>
<dbReference type="EMBL" id="AP021875">
    <property type="protein sequence ID" value="BBO77483.1"/>
    <property type="molecule type" value="Genomic_DNA"/>
</dbReference>
<evidence type="ECO:0000313" key="4">
    <source>
        <dbReference type="Proteomes" id="UP000427769"/>
    </source>
</evidence>
<dbReference type="InterPro" id="IPR054366">
    <property type="entry name" value="RepB/MobA-like_C"/>
</dbReference>
<dbReference type="Gene3D" id="3.30.1490.240">
    <property type="entry name" value="RepB DNA-primase, N-terminal domain"/>
    <property type="match status" value="1"/>
</dbReference>
<evidence type="ECO:0000259" key="2">
    <source>
        <dbReference type="Pfam" id="PF22448"/>
    </source>
</evidence>
<dbReference type="AlphaFoldDB" id="A0A5K7ZCM7"/>
<feature type="domain" description="RepB-like DNA primase" evidence="1">
    <location>
        <begin position="39"/>
        <end position="162"/>
    </location>
</feature>
<dbReference type="Pfam" id="PF16793">
    <property type="entry name" value="RepB_primase"/>
    <property type="match status" value="1"/>
</dbReference>
<reference evidence="3 4" key="1">
    <citation type="submission" date="2019-11" db="EMBL/GenBank/DDBJ databases">
        <title>Comparative genomics of hydrocarbon-degrading Desulfosarcina strains.</title>
        <authorList>
            <person name="Watanabe M."/>
            <person name="Kojima H."/>
            <person name="Fukui M."/>
        </authorList>
    </citation>
    <scope>NUCLEOTIDE SEQUENCE [LARGE SCALE GENOMIC DNA]</scope>
    <source>
        <strain evidence="3 4">PP31</strain>
    </source>
</reference>
<protein>
    <submittedName>
        <fullName evidence="3">Uncharacterized protein</fullName>
    </submittedName>
</protein>
<keyword evidence="4" id="KW-1185">Reference proteome</keyword>
<proteinExistence type="predicted"/>
<dbReference type="Gene3D" id="3.30.70.1790">
    <property type="entry name" value="RepB DNA-primase, N-terminal domain"/>
    <property type="match status" value="1"/>
</dbReference>
<name>A0A5K7ZCM7_9BACT</name>
<feature type="domain" description="RepB/MobA-like C-terminal" evidence="2">
    <location>
        <begin position="200"/>
        <end position="253"/>
    </location>
</feature>
<dbReference type="InterPro" id="IPR039459">
    <property type="entry name" value="RepB-like_DNA_primase_dom"/>
</dbReference>
<sequence length="259" mass="30704">MERIFKKLGRYFGFWKIGVMNPDNGLWSLTPSSNKIGYLRAMNARGYHIFMKPEDERRFLLLDDIPEDRLKYQKEQDRFKPGRLVVETSPGNFQVWVKAGRSISNPEKRYWIRYFNSDTACDPNSRWGRCPGFRNRKNKYEQDGHYPLSRLIWVDWQKVAQVPTITLPKKPVCLQIAKVCIKKHNRSGKHVQRCDYERGDDSATDFAYVLALLRQGVDPEIITERLLNEREDWTHHKGERRQTAYLKRTIRKAVEIIND</sequence>
<organism evidence="3 4">
    <name type="scientific">Desulfosarcina widdelii</name>
    <dbReference type="NCBI Taxonomy" id="947919"/>
    <lineage>
        <taxon>Bacteria</taxon>
        <taxon>Pseudomonadati</taxon>
        <taxon>Thermodesulfobacteriota</taxon>
        <taxon>Desulfobacteria</taxon>
        <taxon>Desulfobacterales</taxon>
        <taxon>Desulfosarcinaceae</taxon>
        <taxon>Desulfosarcina</taxon>
    </lineage>
</organism>
<dbReference type="Proteomes" id="UP000427769">
    <property type="component" value="Chromosome"/>
</dbReference>
<evidence type="ECO:0000259" key="1">
    <source>
        <dbReference type="Pfam" id="PF16793"/>
    </source>
</evidence>
<dbReference type="KEGG" id="dwd:DSCW_49000"/>
<accession>A0A5K7ZCM7</accession>
<dbReference type="Pfam" id="PF22448">
    <property type="entry name" value="RepB_primase_C"/>
    <property type="match status" value="1"/>
</dbReference>
<gene>
    <name evidence="3" type="ORF">DSCW_49000</name>
</gene>
<evidence type="ECO:0000313" key="3">
    <source>
        <dbReference type="EMBL" id="BBO77483.1"/>
    </source>
</evidence>